<dbReference type="Gene3D" id="1.10.630.10">
    <property type="entry name" value="Cytochrome P450"/>
    <property type="match status" value="1"/>
</dbReference>
<sequence length="505" mass="57163">MTFAAIAGTALATWIAYQWVLFTITERKVRHIPTVGPDGFISSYIAAWKYMFSGKDAIHEGYEKYRGSVFKVPTLSTANRWLIVASGPNMIEEIRKATEDELSQHDASFESFQRDYILRDKGPMLRNMGHNIVRVVRGPLTKSFPLRFEELKEEIGLSLGANIPPTEEWSTVPFYPKALSIVAQTSNRLFVGLPLCRDSDYCQIHKDTTIAFFTGTQSLNMLPAFLRPFGGRLFTKVHRSHEETAKRLASVIRERLEMEKTHGKDWEGKPDDLISWFLDVTSEEENKTLESLALGIMFINMAAIHTTSLTLTLCLFELVSRQEYMEPLRAEVEEVVEEHGWSKESMTRMQKLDSFMKESVRFAGVAAAFVERQSKTDYKLSDGTVIPKGFRVTAAASPMNSDSELYEDAKTFDGFRFAQGGDPRSQSLVTLSRDFLLFGIGRNACPGRFFAVNEVKAILANILLNYDMELPKEGAQEGTKWVGPFRVPNPKAEILFRKRQGRPTV</sequence>
<dbReference type="CDD" id="cd11041">
    <property type="entry name" value="CYP503A1-like"/>
    <property type="match status" value="1"/>
</dbReference>
<evidence type="ECO:0000256" key="4">
    <source>
        <dbReference type="ARBA" id="ARBA00023002"/>
    </source>
</evidence>
<dbReference type="eggNOG" id="KOG0684">
    <property type="taxonomic scope" value="Eukaryota"/>
</dbReference>
<dbReference type="GO" id="GO:0005506">
    <property type="term" value="F:iron ion binding"/>
    <property type="evidence" value="ECO:0007669"/>
    <property type="project" value="InterPro"/>
</dbReference>
<dbReference type="VEuPathDB" id="FungiDB:CC1G_01584"/>
<dbReference type="GO" id="GO:0016705">
    <property type="term" value="F:oxidoreductase activity, acting on paired donors, with incorporation or reduction of molecular oxygen"/>
    <property type="evidence" value="ECO:0007669"/>
    <property type="project" value="InterPro"/>
</dbReference>
<comment type="cofactor">
    <cofactor evidence="1 6">
        <name>heme</name>
        <dbReference type="ChEBI" id="CHEBI:30413"/>
    </cofactor>
</comment>
<dbReference type="GeneID" id="6010411"/>
<evidence type="ECO:0000256" key="2">
    <source>
        <dbReference type="ARBA" id="ARBA00010617"/>
    </source>
</evidence>
<dbReference type="GO" id="GO:0004497">
    <property type="term" value="F:monooxygenase activity"/>
    <property type="evidence" value="ECO:0007669"/>
    <property type="project" value="InterPro"/>
</dbReference>
<dbReference type="OrthoDB" id="1844152at2759"/>
<dbReference type="PANTHER" id="PTHR46206">
    <property type="entry name" value="CYTOCHROME P450"/>
    <property type="match status" value="1"/>
</dbReference>
<evidence type="ECO:0000256" key="5">
    <source>
        <dbReference type="ARBA" id="ARBA00023004"/>
    </source>
</evidence>
<keyword evidence="3 6" id="KW-0479">Metal-binding</keyword>
<evidence type="ECO:0000256" key="1">
    <source>
        <dbReference type="ARBA" id="ARBA00001971"/>
    </source>
</evidence>
<comment type="caution">
    <text evidence="7">The sequence shown here is derived from an EMBL/GenBank/DDBJ whole genome shotgun (WGS) entry which is preliminary data.</text>
</comment>
<protein>
    <recommendedName>
        <fullName evidence="9">Cytochrome P450</fullName>
    </recommendedName>
</protein>
<feature type="binding site" description="axial binding residue" evidence="6">
    <location>
        <position position="445"/>
    </location>
    <ligand>
        <name>heme</name>
        <dbReference type="ChEBI" id="CHEBI:30413"/>
    </ligand>
    <ligandPart>
        <name>Fe</name>
        <dbReference type="ChEBI" id="CHEBI:18248"/>
    </ligandPart>
</feature>
<evidence type="ECO:0008006" key="9">
    <source>
        <dbReference type="Google" id="ProtNLM"/>
    </source>
</evidence>
<dbReference type="KEGG" id="cci:CC1G_01584"/>
<keyword evidence="5 6" id="KW-0408">Iron</keyword>
<dbReference type="PANTHER" id="PTHR46206:SF7">
    <property type="entry name" value="P450, PUTATIVE (EUROFUNG)-RELATED"/>
    <property type="match status" value="1"/>
</dbReference>
<keyword evidence="6" id="KW-0349">Heme</keyword>
<dbReference type="InterPro" id="IPR001128">
    <property type="entry name" value="Cyt_P450"/>
</dbReference>
<dbReference type="GO" id="GO:0020037">
    <property type="term" value="F:heme binding"/>
    <property type="evidence" value="ECO:0007669"/>
    <property type="project" value="InterPro"/>
</dbReference>
<dbReference type="InParanoid" id="A8NI49"/>
<dbReference type="InterPro" id="IPR002403">
    <property type="entry name" value="Cyt_P450_E_grp-IV"/>
</dbReference>
<comment type="similarity">
    <text evidence="2">Belongs to the cytochrome P450 family.</text>
</comment>
<evidence type="ECO:0000313" key="7">
    <source>
        <dbReference type="EMBL" id="EAU87937.1"/>
    </source>
</evidence>
<keyword evidence="8" id="KW-1185">Reference proteome</keyword>
<proteinExistence type="inferred from homology"/>
<evidence type="ECO:0000256" key="6">
    <source>
        <dbReference type="PIRSR" id="PIRSR602403-1"/>
    </source>
</evidence>
<dbReference type="EMBL" id="AACS02000010">
    <property type="protein sequence ID" value="EAU87937.1"/>
    <property type="molecule type" value="Genomic_DNA"/>
</dbReference>
<dbReference type="Proteomes" id="UP000001861">
    <property type="component" value="Unassembled WGS sequence"/>
</dbReference>
<accession>A8NI49</accession>
<dbReference type="OMA" id="WITHGNE"/>
<gene>
    <name evidence="7" type="ORF">CC1G_01584</name>
</gene>
<organism evidence="7 8">
    <name type="scientific">Coprinopsis cinerea (strain Okayama-7 / 130 / ATCC MYA-4618 / FGSC 9003)</name>
    <name type="common">Inky cap fungus</name>
    <name type="synonym">Hormographiella aspergillata</name>
    <dbReference type="NCBI Taxonomy" id="240176"/>
    <lineage>
        <taxon>Eukaryota</taxon>
        <taxon>Fungi</taxon>
        <taxon>Dikarya</taxon>
        <taxon>Basidiomycota</taxon>
        <taxon>Agaricomycotina</taxon>
        <taxon>Agaricomycetes</taxon>
        <taxon>Agaricomycetidae</taxon>
        <taxon>Agaricales</taxon>
        <taxon>Agaricineae</taxon>
        <taxon>Psathyrellaceae</taxon>
        <taxon>Coprinopsis</taxon>
    </lineage>
</organism>
<dbReference type="PRINTS" id="PR00465">
    <property type="entry name" value="EP450IV"/>
</dbReference>
<dbReference type="RefSeq" id="XP_001833907.1">
    <property type="nucleotide sequence ID" value="XM_001833855.1"/>
</dbReference>
<dbReference type="InterPro" id="IPR036396">
    <property type="entry name" value="Cyt_P450_sf"/>
</dbReference>
<evidence type="ECO:0000256" key="3">
    <source>
        <dbReference type="ARBA" id="ARBA00022723"/>
    </source>
</evidence>
<evidence type="ECO:0000313" key="8">
    <source>
        <dbReference type="Proteomes" id="UP000001861"/>
    </source>
</evidence>
<reference evidence="7 8" key="1">
    <citation type="journal article" date="2010" name="Proc. Natl. Acad. Sci. U.S.A.">
        <title>Insights into evolution of multicellular fungi from the assembled chromosomes of the mushroom Coprinopsis cinerea (Coprinus cinereus).</title>
        <authorList>
            <person name="Stajich J.E."/>
            <person name="Wilke S.K."/>
            <person name="Ahren D."/>
            <person name="Au C.H."/>
            <person name="Birren B.W."/>
            <person name="Borodovsky M."/>
            <person name="Burns C."/>
            <person name="Canback B."/>
            <person name="Casselton L.A."/>
            <person name="Cheng C.K."/>
            <person name="Deng J."/>
            <person name="Dietrich F.S."/>
            <person name="Fargo D.C."/>
            <person name="Farman M.L."/>
            <person name="Gathman A.C."/>
            <person name="Goldberg J."/>
            <person name="Guigo R."/>
            <person name="Hoegger P.J."/>
            <person name="Hooker J.B."/>
            <person name="Huggins A."/>
            <person name="James T.Y."/>
            <person name="Kamada T."/>
            <person name="Kilaru S."/>
            <person name="Kodira C."/>
            <person name="Kues U."/>
            <person name="Kupfer D."/>
            <person name="Kwan H.S."/>
            <person name="Lomsadze A."/>
            <person name="Li W."/>
            <person name="Lilly W.W."/>
            <person name="Ma L.J."/>
            <person name="Mackey A.J."/>
            <person name="Manning G."/>
            <person name="Martin F."/>
            <person name="Muraguchi H."/>
            <person name="Natvig D.O."/>
            <person name="Palmerini H."/>
            <person name="Ramesh M.A."/>
            <person name="Rehmeyer C.J."/>
            <person name="Roe B.A."/>
            <person name="Shenoy N."/>
            <person name="Stanke M."/>
            <person name="Ter-Hovhannisyan V."/>
            <person name="Tunlid A."/>
            <person name="Velagapudi R."/>
            <person name="Vision T.J."/>
            <person name="Zeng Q."/>
            <person name="Zolan M.E."/>
            <person name="Pukkila P.J."/>
        </authorList>
    </citation>
    <scope>NUCLEOTIDE SEQUENCE [LARGE SCALE GENOMIC DNA]</scope>
    <source>
        <strain evidence="8">Okayama-7 / 130 / ATCC MYA-4618 / FGSC 9003</strain>
    </source>
</reference>
<dbReference type="AlphaFoldDB" id="A8NI49"/>
<name>A8NI49_COPC7</name>
<keyword evidence="4" id="KW-0560">Oxidoreductase</keyword>
<dbReference type="Pfam" id="PF00067">
    <property type="entry name" value="p450"/>
    <property type="match status" value="1"/>
</dbReference>
<dbReference type="SUPFAM" id="SSF48264">
    <property type="entry name" value="Cytochrome P450"/>
    <property type="match status" value="1"/>
</dbReference>